<proteinExistence type="predicted"/>
<accession>A0ABU3LEG8</accession>
<protein>
    <submittedName>
        <fullName evidence="2">Acyloxyacyl hydrolase</fullName>
    </submittedName>
</protein>
<dbReference type="GO" id="GO:0016787">
    <property type="term" value="F:hydrolase activity"/>
    <property type="evidence" value="ECO:0007669"/>
    <property type="project" value="UniProtKB-KW"/>
</dbReference>
<evidence type="ECO:0000313" key="2">
    <source>
        <dbReference type="EMBL" id="MDT7831978.1"/>
    </source>
</evidence>
<dbReference type="EMBL" id="JAVTTO010000002">
    <property type="protein sequence ID" value="MDT7831978.1"/>
    <property type="molecule type" value="Genomic_DNA"/>
</dbReference>
<feature type="signal peptide" evidence="1">
    <location>
        <begin position="1"/>
        <end position="26"/>
    </location>
</feature>
<dbReference type="SUPFAM" id="SSF56935">
    <property type="entry name" value="Porins"/>
    <property type="match status" value="1"/>
</dbReference>
<evidence type="ECO:0000256" key="1">
    <source>
        <dbReference type="SAM" id="SignalP"/>
    </source>
</evidence>
<dbReference type="Gene3D" id="2.40.160.20">
    <property type="match status" value="1"/>
</dbReference>
<feature type="chain" id="PRO_5045725261" evidence="1">
    <location>
        <begin position="27"/>
        <end position="220"/>
    </location>
</feature>
<gene>
    <name evidence="2" type="ORF">RQM59_06280</name>
</gene>
<organism evidence="2 3">
    <name type="scientific">Asprobacillus argus</name>
    <dbReference type="NCBI Taxonomy" id="3076534"/>
    <lineage>
        <taxon>Bacteria</taxon>
        <taxon>Pseudomonadati</taxon>
        <taxon>Bacteroidota</taxon>
        <taxon>Flavobacteriia</taxon>
        <taxon>Flavobacteriales</taxon>
        <taxon>Flavobacteriaceae</taxon>
        <taxon>Asprobacillus</taxon>
    </lineage>
</organism>
<name>A0ABU3LEG8_9FLAO</name>
<keyword evidence="3" id="KW-1185">Reference proteome</keyword>
<keyword evidence="2" id="KW-0378">Hydrolase</keyword>
<evidence type="ECO:0000313" key="3">
    <source>
        <dbReference type="Proteomes" id="UP001257277"/>
    </source>
</evidence>
<comment type="caution">
    <text evidence="2">The sequence shown here is derived from an EMBL/GenBank/DDBJ whole genome shotgun (WGS) entry which is preliminary data.</text>
</comment>
<dbReference type="Proteomes" id="UP001257277">
    <property type="component" value="Unassembled WGS sequence"/>
</dbReference>
<dbReference type="Pfam" id="PF09411">
    <property type="entry name" value="PagL"/>
    <property type="match status" value="1"/>
</dbReference>
<sequence length="220" mass="25277">MHLNFPPGKKYTCLLFLFCVICGAYGQNTSKSWIKPKEVGLLLNKADEKNFLFDDNDYFYQTTTIKGQLLYTLFAWKKFEFNLIVQPQYQRIKHQLLNPSFIGPEIPDYLIKRAVFTTLKSINLYAMEFGISIHRAIAKKLTTELTVGLGFAFIDTETERLAKGFTFIENGSLGISYNTSERTSVYFGGNIGHVSNFEFKQPNDGYNIIGYEIGFRYTLK</sequence>
<keyword evidence="1" id="KW-0732">Signal</keyword>
<dbReference type="RefSeq" id="WP_349241232.1">
    <property type="nucleotide sequence ID" value="NZ_JAVTTO010000002.1"/>
</dbReference>
<reference evidence="2 3" key="1">
    <citation type="submission" date="2023-09" db="EMBL/GenBank/DDBJ databases">
        <title>Novel taxa isolated from Blanes Bay.</title>
        <authorList>
            <person name="Rey-Velasco X."/>
            <person name="Lucena T."/>
        </authorList>
    </citation>
    <scope>NUCLEOTIDE SEQUENCE [LARGE SCALE GENOMIC DNA]</scope>
    <source>
        <strain evidence="2 3">S356</strain>
    </source>
</reference>
<dbReference type="InterPro" id="IPR018550">
    <property type="entry name" value="Lipid-A_deacylase-rel"/>
</dbReference>